<dbReference type="GO" id="GO:0015098">
    <property type="term" value="F:molybdate ion transmembrane transporter activity"/>
    <property type="evidence" value="ECO:0007669"/>
    <property type="project" value="InterPro"/>
</dbReference>
<gene>
    <name evidence="7" type="ORF">D9611_010599</name>
</gene>
<keyword evidence="4" id="KW-0812">Transmembrane</keyword>
<keyword evidence="8" id="KW-1185">Reference proteome</keyword>
<sequence length="192" mass="21798">MHEAPASSSTIMGRATLTLPAPRLDPLRLPDQHDPRFARLHHPRSTLHTLSRMPGEQERRSNFRRRWLVIDGVCKVEQPSRSLRTLNSDKKSRCLVFCPFEACLGICFPVQGVLRGALISNEHRAIVPSLLHIPLNIFVVVVLMKGVSSARYAIPTPHLLEPYDWPCRRSTVVVSRTQGIRVRSERWGTIND</sequence>
<evidence type="ECO:0000256" key="3">
    <source>
        <dbReference type="ARBA" id="ARBA00022475"/>
    </source>
</evidence>
<dbReference type="GO" id="GO:0005886">
    <property type="term" value="C:plasma membrane"/>
    <property type="evidence" value="ECO:0007669"/>
    <property type="project" value="UniProtKB-SubCell"/>
</dbReference>
<keyword evidence="2" id="KW-0813">Transport</keyword>
<proteinExistence type="predicted"/>
<evidence type="ECO:0000256" key="5">
    <source>
        <dbReference type="ARBA" id="ARBA00022989"/>
    </source>
</evidence>
<dbReference type="AlphaFoldDB" id="A0A8H5BVT7"/>
<evidence type="ECO:0000256" key="1">
    <source>
        <dbReference type="ARBA" id="ARBA00004651"/>
    </source>
</evidence>
<reference evidence="7 8" key="1">
    <citation type="journal article" date="2020" name="ISME J.">
        <title>Uncovering the hidden diversity of litter-decomposition mechanisms in mushroom-forming fungi.</title>
        <authorList>
            <person name="Floudas D."/>
            <person name="Bentzer J."/>
            <person name="Ahren D."/>
            <person name="Johansson T."/>
            <person name="Persson P."/>
            <person name="Tunlid A."/>
        </authorList>
    </citation>
    <scope>NUCLEOTIDE SEQUENCE [LARGE SCALE GENOMIC DNA]</scope>
    <source>
        <strain evidence="7 8">CBS 175.51</strain>
    </source>
</reference>
<dbReference type="OrthoDB" id="263957at2759"/>
<evidence type="ECO:0000256" key="4">
    <source>
        <dbReference type="ARBA" id="ARBA00022692"/>
    </source>
</evidence>
<dbReference type="InterPro" id="IPR008509">
    <property type="entry name" value="MOT2/MFSD5"/>
</dbReference>
<evidence type="ECO:0000256" key="6">
    <source>
        <dbReference type="ARBA" id="ARBA00023136"/>
    </source>
</evidence>
<name>A0A8H5BVT7_9AGAR</name>
<evidence type="ECO:0000256" key="2">
    <source>
        <dbReference type="ARBA" id="ARBA00022448"/>
    </source>
</evidence>
<evidence type="ECO:0000313" key="7">
    <source>
        <dbReference type="EMBL" id="KAF5330174.1"/>
    </source>
</evidence>
<keyword evidence="6" id="KW-0472">Membrane</keyword>
<dbReference type="Proteomes" id="UP000541558">
    <property type="component" value="Unassembled WGS sequence"/>
</dbReference>
<comment type="subcellular location">
    <subcellularLocation>
        <location evidence="1">Cell membrane</location>
        <topology evidence="1">Multi-pass membrane protein</topology>
    </subcellularLocation>
</comment>
<organism evidence="7 8">
    <name type="scientific">Ephemerocybe angulata</name>
    <dbReference type="NCBI Taxonomy" id="980116"/>
    <lineage>
        <taxon>Eukaryota</taxon>
        <taxon>Fungi</taxon>
        <taxon>Dikarya</taxon>
        <taxon>Basidiomycota</taxon>
        <taxon>Agaricomycotina</taxon>
        <taxon>Agaricomycetes</taxon>
        <taxon>Agaricomycetidae</taxon>
        <taxon>Agaricales</taxon>
        <taxon>Agaricineae</taxon>
        <taxon>Psathyrellaceae</taxon>
        <taxon>Ephemerocybe</taxon>
    </lineage>
</organism>
<dbReference type="EMBL" id="JAACJK010000116">
    <property type="protein sequence ID" value="KAF5330174.1"/>
    <property type="molecule type" value="Genomic_DNA"/>
</dbReference>
<dbReference type="PANTHER" id="PTHR23516:SF1">
    <property type="entry name" value="MOLYBDATE-ANION TRANSPORTER"/>
    <property type="match status" value="1"/>
</dbReference>
<keyword evidence="5" id="KW-1133">Transmembrane helix</keyword>
<accession>A0A8H5BVT7</accession>
<evidence type="ECO:0000313" key="8">
    <source>
        <dbReference type="Proteomes" id="UP000541558"/>
    </source>
</evidence>
<protein>
    <submittedName>
        <fullName evidence="7">Uncharacterized protein</fullName>
    </submittedName>
</protein>
<comment type="caution">
    <text evidence="7">The sequence shown here is derived from an EMBL/GenBank/DDBJ whole genome shotgun (WGS) entry which is preliminary data.</text>
</comment>
<keyword evidence="3" id="KW-1003">Cell membrane</keyword>
<dbReference type="PANTHER" id="PTHR23516">
    <property type="entry name" value="SAM (S-ADENOSYL METHIONINE) TRANSPORTER"/>
    <property type="match status" value="1"/>
</dbReference>